<evidence type="ECO:0000256" key="2">
    <source>
        <dbReference type="ARBA" id="ARBA00023015"/>
    </source>
</evidence>
<comment type="caution">
    <text evidence="8">The sequence shown here is derived from an EMBL/GenBank/DDBJ whole genome shotgun (WGS) entry which is preliminary data.</text>
</comment>
<accession>A0A8S3QRY5</accession>
<reference evidence="8" key="1">
    <citation type="submission" date="2021-03" db="EMBL/GenBank/DDBJ databases">
        <authorList>
            <person name="Bekaert M."/>
        </authorList>
    </citation>
    <scope>NUCLEOTIDE SEQUENCE</scope>
</reference>
<dbReference type="GO" id="GO:0000981">
    <property type="term" value="F:DNA-binding transcription factor activity, RNA polymerase II-specific"/>
    <property type="evidence" value="ECO:0007669"/>
    <property type="project" value="TreeGrafter"/>
</dbReference>
<dbReference type="GO" id="GO:0046983">
    <property type="term" value="F:protein dimerization activity"/>
    <property type="evidence" value="ECO:0007669"/>
    <property type="project" value="InterPro"/>
</dbReference>
<gene>
    <name evidence="8" type="ORF">MEDL_12457</name>
</gene>
<dbReference type="PROSITE" id="PS50888">
    <property type="entry name" value="BHLH"/>
    <property type="match status" value="1"/>
</dbReference>
<protein>
    <submittedName>
        <fullName evidence="8">MLX</fullName>
    </submittedName>
</protein>
<evidence type="ECO:0000313" key="9">
    <source>
        <dbReference type="Proteomes" id="UP000683360"/>
    </source>
</evidence>
<keyword evidence="5" id="KW-0539">Nucleus</keyword>
<feature type="region of interest" description="Disordered" evidence="6">
    <location>
        <begin position="39"/>
        <end position="82"/>
    </location>
</feature>
<keyword evidence="9" id="KW-1185">Reference proteome</keyword>
<evidence type="ECO:0000259" key="7">
    <source>
        <dbReference type="PROSITE" id="PS50888"/>
    </source>
</evidence>
<dbReference type="InterPro" id="IPR052207">
    <property type="entry name" value="Max-like/E-box_TFs"/>
</dbReference>
<evidence type="ECO:0000256" key="3">
    <source>
        <dbReference type="ARBA" id="ARBA00023125"/>
    </source>
</evidence>
<feature type="domain" description="BHLH" evidence="7">
    <location>
        <begin position="69"/>
        <end position="122"/>
    </location>
</feature>
<dbReference type="GO" id="GO:0005634">
    <property type="term" value="C:nucleus"/>
    <property type="evidence" value="ECO:0007669"/>
    <property type="project" value="UniProtKB-SubCell"/>
</dbReference>
<name>A0A8S3QRY5_MYTED</name>
<dbReference type="SUPFAM" id="SSF47459">
    <property type="entry name" value="HLH, helix-loop-helix DNA-binding domain"/>
    <property type="match status" value="1"/>
</dbReference>
<dbReference type="Gene3D" id="4.10.280.10">
    <property type="entry name" value="Helix-loop-helix DNA-binding domain"/>
    <property type="match status" value="1"/>
</dbReference>
<evidence type="ECO:0000256" key="5">
    <source>
        <dbReference type="ARBA" id="ARBA00023242"/>
    </source>
</evidence>
<proteinExistence type="predicted"/>
<dbReference type="Pfam" id="PF00010">
    <property type="entry name" value="HLH"/>
    <property type="match status" value="1"/>
</dbReference>
<keyword evidence="2" id="KW-0805">Transcription regulation</keyword>
<dbReference type="Proteomes" id="UP000683360">
    <property type="component" value="Unassembled WGS sequence"/>
</dbReference>
<comment type="subcellular location">
    <subcellularLocation>
        <location evidence="1">Nucleus</location>
    </subcellularLocation>
</comment>
<evidence type="ECO:0000256" key="4">
    <source>
        <dbReference type="ARBA" id="ARBA00023163"/>
    </source>
</evidence>
<dbReference type="OrthoDB" id="6022628at2759"/>
<dbReference type="SMART" id="SM00353">
    <property type="entry name" value="HLH"/>
    <property type="match status" value="1"/>
</dbReference>
<feature type="region of interest" description="Disordered" evidence="6">
    <location>
        <begin position="317"/>
        <end position="337"/>
    </location>
</feature>
<dbReference type="InterPro" id="IPR036638">
    <property type="entry name" value="HLH_DNA-bd_sf"/>
</dbReference>
<keyword evidence="4" id="KW-0804">Transcription</keyword>
<dbReference type="CDD" id="cd11405">
    <property type="entry name" value="bHLHzip_MLXIP_like"/>
    <property type="match status" value="1"/>
</dbReference>
<sequence>MKFAEDNQLTIKDLSFNSDEEIKKLDENITKLKVCGSGSRRNSLEAAKSPNSSKGNGKCGRPSNPIPRHKRDSHIKAEHKRRDKIQKGFDSLRELVPALENVSSKESKSSMLFKTAEYCRQLKVESKAEQDEALALHHEIEALGNQIHILQMELPAVGIKLQEKSSTDLDAMFDKYVKQKTQENWKFWMFRFLLKPLFEAYKKAMEGVTREMFVNSVGKWVEENMSLINLRPAVLSALRKVSTKTKIMDKPEEFKRNVEEIITHLGDENGNDSSEKDAELRSTNTYLKTQQLPKEQSNPVISSAPYHHLTLSPSLTLSTSSPQVGSDNKFNHGDSNLQSSLTTPSTIFHHDAHVQSSYDASLPNEIMSTNSGLTTGEITNDHSHDVPMTSFDLWDIPSKLPSVDSSSSLVDMVYTSAEENILYDSILNSFRQSECVSSVFSSSHDLMQVQPLHDLSDITHELFPSCITTASTTCHNSTFPVMSTGYDHTAVDMLTHPSFSDLDIMPSSMESSVDPITFLLDADSKDSTFHSSSFSNL</sequence>
<evidence type="ECO:0000313" key="8">
    <source>
        <dbReference type="EMBL" id="CAG2197649.1"/>
    </source>
</evidence>
<keyword evidence="3" id="KW-0238">DNA-binding</keyword>
<feature type="compositionally biased region" description="Polar residues" evidence="6">
    <location>
        <begin position="323"/>
        <end position="337"/>
    </location>
</feature>
<dbReference type="GO" id="GO:0000978">
    <property type="term" value="F:RNA polymerase II cis-regulatory region sequence-specific DNA binding"/>
    <property type="evidence" value="ECO:0007669"/>
    <property type="project" value="TreeGrafter"/>
</dbReference>
<dbReference type="AlphaFoldDB" id="A0A8S3QRY5"/>
<dbReference type="PANTHER" id="PTHR15741">
    <property type="entry name" value="BASIC HELIX-LOOP-HELIX ZIP TRANSCRIPTION FACTOR"/>
    <property type="match status" value="1"/>
</dbReference>
<dbReference type="EMBL" id="CAJPWZ010000652">
    <property type="protein sequence ID" value="CAG2197649.1"/>
    <property type="molecule type" value="Genomic_DNA"/>
</dbReference>
<organism evidence="8 9">
    <name type="scientific">Mytilus edulis</name>
    <name type="common">Blue mussel</name>
    <dbReference type="NCBI Taxonomy" id="6550"/>
    <lineage>
        <taxon>Eukaryota</taxon>
        <taxon>Metazoa</taxon>
        <taxon>Spiralia</taxon>
        <taxon>Lophotrochozoa</taxon>
        <taxon>Mollusca</taxon>
        <taxon>Bivalvia</taxon>
        <taxon>Autobranchia</taxon>
        <taxon>Pteriomorphia</taxon>
        <taxon>Mytilida</taxon>
        <taxon>Mytiloidea</taxon>
        <taxon>Mytilidae</taxon>
        <taxon>Mytilinae</taxon>
        <taxon>Mytilus</taxon>
    </lineage>
</organism>
<evidence type="ECO:0000256" key="1">
    <source>
        <dbReference type="ARBA" id="ARBA00004123"/>
    </source>
</evidence>
<dbReference type="PANTHER" id="PTHR15741:SF37">
    <property type="entry name" value="LD38259P"/>
    <property type="match status" value="1"/>
</dbReference>
<feature type="compositionally biased region" description="Basic residues" evidence="6">
    <location>
        <begin position="67"/>
        <end position="82"/>
    </location>
</feature>
<evidence type="ECO:0000256" key="6">
    <source>
        <dbReference type="SAM" id="MobiDB-lite"/>
    </source>
</evidence>
<dbReference type="InterPro" id="IPR011598">
    <property type="entry name" value="bHLH_dom"/>
</dbReference>